<dbReference type="InterPro" id="IPR005584">
    <property type="entry name" value="DNA_gyrase_inhibitor_YacG"/>
</dbReference>
<dbReference type="HAMAP" id="MF_00649">
    <property type="entry name" value="DNA_gyrase_inhibitor_YacG"/>
    <property type="match status" value="1"/>
</dbReference>
<keyword evidence="5" id="KW-1185">Reference proteome</keyword>
<dbReference type="Proteomes" id="UP000510822">
    <property type="component" value="Chromosome"/>
</dbReference>
<evidence type="ECO:0000256" key="3">
    <source>
        <dbReference type="HAMAP-Rule" id="MF_00649"/>
    </source>
</evidence>
<evidence type="ECO:0000256" key="1">
    <source>
        <dbReference type="ARBA" id="ARBA00022723"/>
    </source>
</evidence>
<dbReference type="GO" id="GO:0008657">
    <property type="term" value="F:DNA topoisomerase type II (double strand cut, ATP-hydrolyzing) inhibitor activity"/>
    <property type="evidence" value="ECO:0007669"/>
    <property type="project" value="UniProtKB-UniRule"/>
</dbReference>
<protein>
    <recommendedName>
        <fullName evidence="3">DNA gyrase inhibitor YacG</fullName>
    </recommendedName>
</protein>
<accession>A0A7D5ZCB4</accession>
<keyword evidence="2 3" id="KW-0862">Zinc</keyword>
<evidence type="ECO:0000313" key="4">
    <source>
        <dbReference type="EMBL" id="QLI83242.1"/>
    </source>
</evidence>
<comment type="function">
    <text evidence="3">Inhibits all the catalytic activities of DNA gyrase by preventing its interaction with DNA. Acts by binding directly to the C-terminal domain of GyrB, which probably disrupts DNA binding by the gyrase.</text>
</comment>
<comment type="subunit">
    <text evidence="3">Interacts with GyrB.</text>
</comment>
<feature type="binding site" evidence="3">
    <location>
        <position position="23"/>
    </location>
    <ligand>
        <name>Zn(2+)</name>
        <dbReference type="ChEBI" id="CHEBI:29105"/>
    </ligand>
</feature>
<comment type="similarity">
    <text evidence="3">Belongs to the DNA gyrase inhibitor YacG family.</text>
</comment>
<feature type="binding site" evidence="3">
    <location>
        <position position="7"/>
    </location>
    <ligand>
        <name>Zn(2+)</name>
        <dbReference type="ChEBI" id="CHEBI:29105"/>
    </ligand>
</feature>
<comment type="cofactor">
    <cofactor evidence="3">
        <name>Zn(2+)</name>
        <dbReference type="ChEBI" id="CHEBI:29105"/>
    </cofactor>
    <text evidence="3">Binds 1 zinc ion.</text>
</comment>
<feature type="binding site" evidence="3">
    <location>
        <position position="4"/>
    </location>
    <ligand>
        <name>Zn(2+)</name>
        <dbReference type="ChEBI" id="CHEBI:29105"/>
    </ligand>
</feature>
<sequence>MVKCPTCGTLSAYLSSNQYRPFCSARCKLIDLGEWANDNYRIPDTQSAPTPEDNLQ</sequence>
<dbReference type="SUPFAM" id="SSF57716">
    <property type="entry name" value="Glucocorticoid receptor-like (DNA-binding domain)"/>
    <property type="match status" value="1"/>
</dbReference>
<dbReference type="InterPro" id="IPR013088">
    <property type="entry name" value="Znf_NHR/GATA"/>
</dbReference>
<reference evidence="4 5" key="1">
    <citation type="journal article" date="2016" name="Int. J. Syst. Evol. Microbiol.">
        <title>Chitinibacter fontanus sp. nov., isolated from a spring.</title>
        <authorList>
            <person name="Sheu S.Y."/>
            <person name="Li Y.S."/>
            <person name="Young C.C."/>
            <person name="Chen W.M."/>
        </authorList>
    </citation>
    <scope>NUCLEOTIDE SEQUENCE [LARGE SCALE GENOMIC DNA]</scope>
    <source>
        <strain evidence="4 5">STM-7</strain>
    </source>
</reference>
<dbReference type="KEGG" id="cfon:HZU75_10555"/>
<dbReference type="GO" id="GO:0006355">
    <property type="term" value="P:regulation of DNA-templated transcription"/>
    <property type="evidence" value="ECO:0007669"/>
    <property type="project" value="InterPro"/>
</dbReference>
<organism evidence="4 5">
    <name type="scientific">Chitinibacter fontanus</name>
    <dbReference type="NCBI Taxonomy" id="1737446"/>
    <lineage>
        <taxon>Bacteria</taxon>
        <taxon>Pseudomonadati</taxon>
        <taxon>Pseudomonadota</taxon>
        <taxon>Betaproteobacteria</taxon>
        <taxon>Neisseriales</taxon>
        <taxon>Chitinibacteraceae</taxon>
        <taxon>Chitinibacter</taxon>
    </lineage>
</organism>
<dbReference type="GO" id="GO:0008270">
    <property type="term" value="F:zinc ion binding"/>
    <property type="evidence" value="ECO:0007669"/>
    <property type="project" value="UniProtKB-UniRule"/>
</dbReference>
<dbReference type="PANTHER" id="PTHR36150">
    <property type="entry name" value="DNA GYRASE INHIBITOR YACG"/>
    <property type="match status" value="1"/>
</dbReference>
<evidence type="ECO:0000256" key="2">
    <source>
        <dbReference type="ARBA" id="ARBA00022833"/>
    </source>
</evidence>
<dbReference type="AlphaFoldDB" id="A0A7D5ZCB4"/>
<dbReference type="EMBL" id="CP058952">
    <property type="protein sequence ID" value="QLI83242.1"/>
    <property type="molecule type" value="Genomic_DNA"/>
</dbReference>
<feature type="binding site" evidence="3">
    <location>
        <position position="27"/>
    </location>
    <ligand>
        <name>Zn(2+)</name>
        <dbReference type="ChEBI" id="CHEBI:29105"/>
    </ligand>
</feature>
<gene>
    <name evidence="3" type="primary">yacG</name>
    <name evidence="4" type="ORF">HZU75_10555</name>
</gene>
<name>A0A7D5ZCB4_9NEIS</name>
<dbReference type="Pfam" id="PF03884">
    <property type="entry name" value="YacG"/>
    <property type="match status" value="1"/>
</dbReference>
<proteinExistence type="inferred from homology"/>
<evidence type="ECO:0000313" key="5">
    <source>
        <dbReference type="Proteomes" id="UP000510822"/>
    </source>
</evidence>
<dbReference type="Gene3D" id="3.30.50.10">
    <property type="entry name" value="Erythroid Transcription Factor GATA-1, subunit A"/>
    <property type="match status" value="1"/>
</dbReference>
<keyword evidence="1 3" id="KW-0479">Metal-binding</keyword>
<dbReference type="PANTHER" id="PTHR36150:SF1">
    <property type="entry name" value="DNA GYRASE INHIBITOR YACG"/>
    <property type="match status" value="1"/>
</dbReference>